<keyword evidence="10 14" id="KW-0472">Membrane</keyword>
<evidence type="ECO:0000256" key="11">
    <source>
        <dbReference type="PIRSR" id="PIRSR627057-1"/>
    </source>
</evidence>
<evidence type="ECO:0000256" key="9">
    <source>
        <dbReference type="ARBA" id="ARBA00023049"/>
    </source>
</evidence>
<evidence type="ECO:0000256" key="8">
    <source>
        <dbReference type="ARBA" id="ARBA00022989"/>
    </source>
</evidence>
<keyword evidence="3 14" id="KW-0812">Transmembrane</keyword>
<evidence type="ECO:0000256" key="2">
    <source>
        <dbReference type="ARBA" id="ARBA00022670"/>
    </source>
</evidence>
<evidence type="ECO:0000256" key="7">
    <source>
        <dbReference type="ARBA" id="ARBA00022833"/>
    </source>
</evidence>
<keyword evidence="8 14" id="KW-1133">Transmembrane helix</keyword>
<feature type="transmembrane region" description="Helical" evidence="14">
    <location>
        <begin position="60"/>
        <end position="84"/>
    </location>
</feature>
<dbReference type="OrthoDB" id="9781930at2"/>
<dbReference type="CDD" id="cd07343">
    <property type="entry name" value="M48A_Zmpste24p_like"/>
    <property type="match status" value="1"/>
</dbReference>
<dbReference type="AlphaFoldDB" id="F5ISZ5"/>
<feature type="binding site" evidence="12">
    <location>
        <position position="352"/>
    </location>
    <ligand>
        <name>Zn(2+)</name>
        <dbReference type="ChEBI" id="CHEBI:29105"/>
        <note>catalytic</note>
    </ligand>
</feature>
<comment type="subcellular location">
    <subcellularLocation>
        <location evidence="1">Endoplasmic reticulum membrane</location>
        <topology evidence="1">Multi-pass membrane protein</topology>
    </subcellularLocation>
</comment>
<protein>
    <recommendedName>
        <fullName evidence="19">Peptidase M48 domain-containing protein</fullName>
    </recommendedName>
</protein>
<evidence type="ECO:0000256" key="5">
    <source>
        <dbReference type="ARBA" id="ARBA00022801"/>
    </source>
</evidence>
<feature type="transmembrane region" description="Helical" evidence="14">
    <location>
        <begin position="326"/>
        <end position="344"/>
    </location>
</feature>
<evidence type="ECO:0000259" key="15">
    <source>
        <dbReference type="Pfam" id="PF01435"/>
    </source>
</evidence>
<dbReference type="eggNOG" id="COG0501">
    <property type="taxonomic scope" value="Bacteria"/>
</dbReference>
<dbReference type="GO" id="GO:0046872">
    <property type="term" value="F:metal ion binding"/>
    <property type="evidence" value="ECO:0007669"/>
    <property type="project" value="UniProtKB-KW"/>
</dbReference>
<feature type="transmembrane region" description="Helical" evidence="14">
    <location>
        <begin position="146"/>
        <end position="165"/>
    </location>
</feature>
<proteinExistence type="inferred from homology"/>
<feature type="transmembrane region" description="Helical" evidence="14">
    <location>
        <begin position="96"/>
        <end position="125"/>
    </location>
</feature>
<evidence type="ECO:0000256" key="3">
    <source>
        <dbReference type="ARBA" id="ARBA00022692"/>
    </source>
</evidence>
<feature type="active site" evidence="11">
    <location>
        <position position="275"/>
    </location>
</feature>
<feature type="transmembrane region" description="Helical" evidence="14">
    <location>
        <begin position="171"/>
        <end position="191"/>
    </location>
</feature>
<keyword evidence="4 12" id="KW-0479">Metal-binding</keyword>
<feature type="transmembrane region" description="Helical" evidence="14">
    <location>
        <begin position="288"/>
        <end position="306"/>
    </location>
</feature>
<dbReference type="HOGENOM" id="CLU_025947_3_3_10"/>
<dbReference type="GO" id="GO:0071586">
    <property type="term" value="P:CAAX-box protein processing"/>
    <property type="evidence" value="ECO:0007669"/>
    <property type="project" value="InterPro"/>
</dbReference>
<feature type="transmembrane region" description="Helical" evidence="14">
    <location>
        <begin position="6"/>
        <end position="24"/>
    </location>
</feature>
<evidence type="ECO:0000256" key="1">
    <source>
        <dbReference type="ARBA" id="ARBA00004477"/>
    </source>
</evidence>
<evidence type="ECO:0000256" key="12">
    <source>
        <dbReference type="PIRSR" id="PIRSR627057-2"/>
    </source>
</evidence>
<name>F5ISZ5_9BACT</name>
<evidence type="ECO:0000256" key="10">
    <source>
        <dbReference type="ARBA" id="ARBA00023136"/>
    </source>
</evidence>
<evidence type="ECO:0000256" key="14">
    <source>
        <dbReference type="SAM" id="Phobius"/>
    </source>
</evidence>
<dbReference type="GO" id="GO:0004222">
    <property type="term" value="F:metalloendopeptidase activity"/>
    <property type="evidence" value="ECO:0007669"/>
    <property type="project" value="InterPro"/>
</dbReference>
<keyword evidence="7 12" id="KW-0862">Zinc</keyword>
<evidence type="ECO:0000256" key="6">
    <source>
        <dbReference type="ARBA" id="ARBA00022824"/>
    </source>
</evidence>
<evidence type="ECO:0000256" key="13">
    <source>
        <dbReference type="RuleBase" id="RU003983"/>
    </source>
</evidence>
<dbReference type="PANTHER" id="PTHR10120">
    <property type="entry name" value="CAAX PRENYL PROTEASE 1"/>
    <property type="match status" value="1"/>
</dbReference>
<dbReference type="InterPro" id="IPR027057">
    <property type="entry name" value="CAXX_Prtase_1"/>
</dbReference>
<gene>
    <name evidence="17" type="ORF">HMPREF9455_00212</name>
</gene>
<dbReference type="InterPro" id="IPR001915">
    <property type="entry name" value="Peptidase_M48"/>
</dbReference>
<feature type="binding site" evidence="12">
    <location>
        <position position="274"/>
    </location>
    <ligand>
        <name>Zn(2+)</name>
        <dbReference type="ChEBI" id="CHEBI:29105"/>
        <note>catalytic</note>
    </ligand>
</feature>
<dbReference type="STRING" id="742766.HMPREF9455_00212"/>
<feature type="domain" description="CAAX prenyl protease 1 N-terminal" evidence="16">
    <location>
        <begin position="24"/>
        <end position="201"/>
    </location>
</feature>
<reference evidence="17 18" key="1">
    <citation type="submission" date="2011-04" db="EMBL/GenBank/DDBJ databases">
        <title>The Genome Sequence of Dysgonomonas gadei ATCC BAA-286.</title>
        <authorList>
            <consortium name="The Broad Institute Genome Sequencing Platform"/>
            <person name="Earl A."/>
            <person name="Ward D."/>
            <person name="Feldgarden M."/>
            <person name="Gevers D."/>
            <person name="Pudlo N."/>
            <person name="Martens E."/>
            <person name="Allen-Vercoe E."/>
            <person name="Young S.K."/>
            <person name="Zeng Q."/>
            <person name="Gargeya S."/>
            <person name="Fitzgerald M."/>
            <person name="Haas B."/>
            <person name="Abouelleil A."/>
            <person name="Alvarado L."/>
            <person name="Arachchi H.M."/>
            <person name="Berlin A."/>
            <person name="Brown A."/>
            <person name="Chapman S.B."/>
            <person name="Chen Z."/>
            <person name="Dunbar C."/>
            <person name="Freedman E."/>
            <person name="Gearin G."/>
            <person name="Gellesch M."/>
            <person name="Goldberg J."/>
            <person name="Griggs A."/>
            <person name="Gujja S."/>
            <person name="Heiman D."/>
            <person name="Howarth C."/>
            <person name="Larson L."/>
            <person name="Lui A."/>
            <person name="MacDonald P.J.P."/>
            <person name="Mehta T."/>
            <person name="Montmayeur A."/>
            <person name="Murphy C."/>
            <person name="Neiman D."/>
            <person name="Pearson M."/>
            <person name="Priest M."/>
            <person name="Roberts A."/>
            <person name="Saif S."/>
            <person name="Shea T."/>
            <person name="Shenoy N."/>
            <person name="Sisk P."/>
            <person name="Stolte C."/>
            <person name="Sykes S."/>
            <person name="Yandava C."/>
            <person name="Wortman J."/>
            <person name="Nusbaum C."/>
            <person name="Birren B."/>
        </authorList>
    </citation>
    <scope>NUCLEOTIDE SEQUENCE [LARGE SCALE GENOMIC DNA]</scope>
    <source>
        <strain evidence="17 18">ATCC BAA-286</strain>
    </source>
</reference>
<dbReference type="FunFam" id="3.30.2010.10:FF:000002">
    <property type="entry name" value="CAAX prenyl protease"/>
    <property type="match status" value="1"/>
</dbReference>
<feature type="active site" description="Proton donor" evidence="11">
    <location>
        <position position="356"/>
    </location>
</feature>
<keyword evidence="5 13" id="KW-0378">Hydrolase</keyword>
<organism evidence="17 18">
    <name type="scientific">Dysgonomonas gadei ATCC BAA-286</name>
    <dbReference type="NCBI Taxonomy" id="742766"/>
    <lineage>
        <taxon>Bacteria</taxon>
        <taxon>Pseudomonadati</taxon>
        <taxon>Bacteroidota</taxon>
        <taxon>Bacteroidia</taxon>
        <taxon>Bacteroidales</taxon>
        <taxon>Dysgonomonadaceae</taxon>
        <taxon>Dysgonomonas</taxon>
    </lineage>
</organism>
<comment type="similarity">
    <text evidence="13">Belongs to the peptidase M48 family.</text>
</comment>
<keyword evidence="18" id="KW-1185">Reference proteome</keyword>
<dbReference type="Pfam" id="PF01435">
    <property type="entry name" value="Peptidase_M48"/>
    <property type="match status" value="1"/>
</dbReference>
<dbReference type="Gene3D" id="3.30.2010.10">
    <property type="entry name" value="Metalloproteases ('zincins'), catalytic domain"/>
    <property type="match status" value="1"/>
</dbReference>
<comment type="cofactor">
    <cofactor evidence="12 13">
        <name>Zn(2+)</name>
        <dbReference type="ChEBI" id="CHEBI:29105"/>
    </cofactor>
    <text evidence="12 13">Binds 1 zinc ion per subunit.</text>
</comment>
<sequence>MPIYLSIILLVVVLDFVWTQYLAYRNRKRMSPDIPPLLEGIYDKDEYARQQAYQKINSRFGLYTSLFSFIVMLLILSLGIFGWLDGLLRQFINNEVVLTLAFFGIVYIVNDIITLPFSYYATFVIEERFGFNKSTKAVFWFDQLKGLLLTTILGGIILALLVWFYETLGTYAWLYAWGAVTVFSLFMTLFYSNIIVPLFNKQTPLEDGELRGAIETFSREAGFSIKNIYVMDASKRSSKANAYFTGFGAKKRIVLFDTLINDLRTSEIVAVLAHEIGHYKKRHTLQGMFISIFYTGIILFLLSWFLDNEAIAVALGGKEASFHLGLIAFSVLFTPVSMIIGLFSSMHSRKNEYQADAYAAGFGLADSLISGLKKLSVKSLSNLNPDPLYVFFYYSHPTLLQRMGALMEIDNKK</sequence>
<evidence type="ECO:0000313" key="17">
    <source>
        <dbReference type="EMBL" id="EGK01172.1"/>
    </source>
</evidence>
<feature type="binding site" evidence="12">
    <location>
        <position position="278"/>
    </location>
    <ligand>
        <name>Zn(2+)</name>
        <dbReference type="ChEBI" id="CHEBI:29105"/>
        <note>catalytic</note>
    </ligand>
</feature>
<evidence type="ECO:0008006" key="19">
    <source>
        <dbReference type="Google" id="ProtNLM"/>
    </source>
</evidence>
<dbReference type="Proteomes" id="UP000004913">
    <property type="component" value="Unassembled WGS sequence"/>
</dbReference>
<dbReference type="RefSeq" id="WP_006797714.1">
    <property type="nucleotide sequence ID" value="NZ_GL891979.1"/>
</dbReference>
<evidence type="ECO:0000256" key="4">
    <source>
        <dbReference type="ARBA" id="ARBA00022723"/>
    </source>
</evidence>
<evidence type="ECO:0000313" key="18">
    <source>
        <dbReference type="Proteomes" id="UP000004913"/>
    </source>
</evidence>
<accession>F5ISZ5</accession>
<evidence type="ECO:0000259" key="16">
    <source>
        <dbReference type="Pfam" id="PF16491"/>
    </source>
</evidence>
<dbReference type="EMBL" id="ADLV01000003">
    <property type="protein sequence ID" value="EGK01172.1"/>
    <property type="molecule type" value="Genomic_DNA"/>
</dbReference>
<feature type="domain" description="Peptidase M48" evidence="15">
    <location>
        <begin position="204"/>
        <end position="408"/>
    </location>
</feature>
<dbReference type="Pfam" id="PF16491">
    <property type="entry name" value="Peptidase_M48_N"/>
    <property type="match status" value="1"/>
</dbReference>
<dbReference type="InterPro" id="IPR032456">
    <property type="entry name" value="Peptidase_M48_N"/>
</dbReference>
<keyword evidence="2 13" id="KW-0645">Protease</keyword>
<keyword evidence="9 13" id="KW-0482">Metalloprotease</keyword>
<comment type="caution">
    <text evidence="17">The sequence shown here is derived from an EMBL/GenBank/DDBJ whole genome shotgun (WGS) entry which is preliminary data.</text>
</comment>
<keyword evidence="6" id="KW-0256">Endoplasmic reticulum</keyword>